<dbReference type="PANTHER" id="PTHR22953">
    <property type="entry name" value="ACID PHOSPHATASE RELATED"/>
    <property type="match status" value="1"/>
</dbReference>
<sequence>MFTSLIPAAVASKVFGPYLRALTSESVEIALIRYANSPDTVIVDLGKGKTKKLFFSADTFTSVRVEDLKPDIAYSYVYKGRKHIFRTLPIKGPIQFIAYGDSRSDGNPDGRVKTKGRHLRVIDAMRKLEKPLFILHNGDFARSAIDMASWEEDLFAILLTIMGPEHCVYPAVGNHELDLDTAGAIFDKVFGTVKGKRYYAVRAGNCLIITIDSENRNDSLAQKEWLFNTLWNARTGNEFKWIIAQSHRGLNLLGGHGDAQDWFASYKDIVDAFRVDLFLQGHSHFYQRMYPSYNGVVNDTGTVYVTVGTGGAGTYASKSGDGVAINIDTIGYMRIHAGENSLSAAFVEPDQGNVLDSLSITDQIAPSQPGCITIEQADLSFDRVTLTIHGDISAATLLYLCSPKGENRFLTGMKPLLDGLTEHTRYAYSVKAASHGRVYILKDSLIITTRYDSIRPVITHAFRIDETRSSFVFSKPVDKASLGKREDYLIDKKPAVKVELLDDGKTAMLYHKKVPLKEVTLTINAPITDGTFLKNTLEDGSRSTVLAMPGKFEISGFNRQGYMVLTTLHATDTIFSDRTYTVKTLPEGFSNGFFIMTPFNDKIKSGDAVLEFHTGCPVKVTLFSDNFAPAFAQWQKNAATLEYCGYQGAMETYNARTRYFYSDRVVLPGAATGKMYVIYVEKL</sequence>
<dbReference type="GO" id="GO:0003993">
    <property type="term" value="F:acid phosphatase activity"/>
    <property type="evidence" value="ECO:0007669"/>
    <property type="project" value="InterPro"/>
</dbReference>
<feature type="domain" description="Calcineurin-like phosphoesterase" evidence="2">
    <location>
        <begin position="119"/>
        <end position="285"/>
    </location>
</feature>
<keyword evidence="1" id="KW-0732">Signal</keyword>
<dbReference type="InterPro" id="IPR004843">
    <property type="entry name" value="Calcineurin-like_PHP"/>
</dbReference>
<dbReference type="EMBL" id="MFYX01000152">
    <property type="protein sequence ID" value="OGK00199.1"/>
    <property type="molecule type" value="Genomic_DNA"/>
</dbReference>
<dbReference type="SUPFAM" id="SSF56300">
    <property type="entry name" value="Metallo-dependent phosphatases"/>
    <property type="match status" value="1"/>
</dbReference>
<gene>
    <name evidence="3" type="ORF">A2519_20540</name>
</gene>
<reference evidence="3 4" key="1">
    <citation type="journal article" date="2016" name="Nat. Commun.">
        <title>Thousands of microbial genomes shed light on interconnected biogeochemical processes in an aquifer system.</title>
        <authorList>
            <person name="Anantharaman K."/>
            <person name="Brown C.T."/>
            <person name="Hug L.A."/>
            <person name="Sharon I."/>
            <person name="Castelle C.J."/>
            <person name="Probst A.J."/>
            <person name="Thomas B.C."/>
            <person name="Singh A."/>
            <person name="Wilkins M.J."/>
            <person name="Karaoz U."/>
            <person name="Brodie E.L."/>
            <person name="Williams K.H."/>
            <person name="Hubbard S.S."/>
            <person name="Banfield J.F."/>
        </authorList>
    </citation>
    <scope>NUCLEOTIDE SEQUENCE [LARGE SCALE GENOMIC DNA]</scope>
</reference>
<name>A0A1F7F0M1_UNCRA</name>
<evidence type="ECO:0000313" key="3">
    <source>
        <dbReference type="EMBL" id="OGK00199.1"/>
    </source>
</evidence>
<comment type="caution">
    <text evidence="3">The sequence shown here is derived from an EMBL/GenBank/DDBJ whole genome shotgun (WGS) entry which is preliminary data.</text>
</comment>
<accession>A0A1F7F0M1</accession>
<organism evidence="3 4">
    <name type="scientific">Candidatus Raymondbacteria bacterium RIFOXYD12_FULL_49_13</name>
    <dbReference type="NCBI Taxonomy" id="1817890"/>
    <lineage>
        <taxon>Bacteria</taxon>
        <taxon>Raymondiibacteriota</taxon>
    </lineage>
</organism>
<proteinExistence type="predicted"/>
<dbReference type="AlphaFoldDB" id="A0A1F7F0M1"/>
<evidence type="ECO:0000256" key="1">
    <source>
        <dbReference type="ARBA" id="ARBA00022729"/>
    </source>
</evidence>
<dbReference type="PANTHER" id="PTHR22953:SF153">
    <property type="entry name" value="PURPLE ACID PHOSPHATASE"/>
    <property type="match status" value="1"/>
</dbReference>
<dbReference type="InterPro" id="IPR039331">
    <property type="entry name" value="PAPs-like"/>
</dbReference>
<protein>
    <recommendedName>
        <fullName evidence="2">Calcineurin-like phosphoesterase domain-containing protein</fullName>
    </recommendedName>
</protein>
<dbReference type="InterPro" id="IPR029052">
    <property type="entry name" value="Metallo-depent_PP-like"/>
</dbReference>
<dbReference type="Proteomes" id="UP000179243">
    <property type="component" value="Unassembled WGS sequence"/>
</dbReference>
<evidence type="ECO:0000259" key="2">
    <source>
        <dbReference type="Pfam" id="PF00149"/>
    </source>
</evidence>
<dbReference type="Gene3D" id="3.60.21.10">
    <property type="match status" value="1"/>
</dbReference>
<evidence type="ECO:0000313" key="4">
    <source>
        <dbReference type="Proteomes" id="UP000179243"/>
    </source>
</evidence>
<dbReference type="Pfam" id="PF00149">
    <property type="entry name" value="Metallophos"/>
    <property type="match status" value="1"/>
</dbReference>